<organism evidence="2 3">
    <name type="scientific">Nocardia pseudobrasiliensis</name>
    <dbReference type="NCBI Taxonomy" id="45979"/>
    <lineage>
        <taxon>Bacteria</taxon>
        <taxon>Bacillati</taxon>
        <taxon>Actinomycetota</taxon>
        <taxon>Actinomycetes</taxon>
        <taxon>Mycobacteriales</taxon>
        <taxon>Nocardiaceae</taxon>
        <taxon>Nocardia</taxon>
    </lineage>
</organism>
<dbReference type="RefSeq" id="WP_255285347.1">
    <property type="nucleotide sequence ID" value="NZ_QQBC01000001.1"/>
</dbReference>
<name>A0A370IDM3_9NOCA</name>
<dbReference type="EMBL" id="QQBC01000001">
    <property type="protein sequence ID" value="RDI68813.1"/>
    <property type="molecule type" value="Genomic_DNA"/>
</dbReference>
<gene>
    <name evidence="2" type="ORF">DFR76_101348</name>
</gene>
<sequence length="42" mass="4849">MRKQHSTFPTRGNKQRFVTRPVPPRTVTPKGGWARHGRHGAR</sequence>
<feature type="compositionally biased region" description="Polar residues" evidence="1">
    <location>
        <begin position="1"/>
        <end position="12"/>
    </location>
</feature>
<dbReference type="Proteomes" id="UP000254869">
    <property type="component" value="Unassembled WGS sequence"/>
</dbReference>
<keyword evidence="3" id="KW-1185">Reference proteome</keyword>
<dbReference type="AlphaFoldDB" id="A0A370IDM3"/>
<evidence type="ECO:0000313" key="3">
    <source>
        <dbReference type="Proteomes" id="UP000254869"/>
    </source>
</evidence>
<evidence type="ECO:0000256" key="1">
    <source>
        <dbReference type="SAM" id="MobiDB-lite"/>
    </source>
</evidence>
<feature type="compositionally biased region" description="Basic residues" evidence="1">
    <location>
        <begin position="33"/>
        <end position="42"/>
    </location>
</feature>
<dbReference type="STRING" id="1210086.GCA_001613105_00197"/>
<evidence type="ECO:0000313" key="2">
    <source>
        <dbReference type="EMBL" id="RDI68813.1"/>
    </source>
</evidence>
<accession>A0A370IDM3</accession>
<reference evidence="2 3" key="1">
    <citation type="submission" date="2018-07" db="EMBL/GenBank/DDBJ databases">
        <title>Genomic Encyclopedia of Type Strains, Phase IV (KMG-IV): sequencing the most valuable type-strain genomes for metagenomic binning, comparative biology and taxonomic classification.</title>
        <authorList>
            <person name="Goeker M."/>
        </authorList>
    </citation>
    <scope>NUCLEOTIDE SEQUENCE [LARGE SCALE GENOMIC DNA]</scope>
    <source>
        <strain evidence="2 3">DSM 44290</strain>
    </source>
</reference>
<feature type="region of interest" description="Disordered" evidence="1">
    <location>
        <begin position="1"/>
        <end position="42"/>
    </location>
</feature>
<comment type="caution">
    <text evidence="2">The sequence shown here is derived from an EMBL/GenBank/DDBJ whole genome shotgun (WGS) entry which is preliminary data.</text>
</comment>
<proteinExistence type="predicted"/>
<protein>
    <submittedName>
        <fullName evidence="2">Uncharacterized protein</fullName>
    </submittedName>
</protein>